<dbReference type="Proteomes" id="UP001054945">
    <property type="component" value="Unassembled WGS sequence"/>
</dbReference>
<name>A0AAV4WYF7_CAEEX</name>
<dbReference type="EMBL" id="BPLR01016983">
    <property type="protein sequence ID" value="GIY87837.1"/>
    <property type="molecule type" value="Genomic_DNA"/>
</dbReference>
<accession>A0AAV4WYF7</accession>
<organism evidence="1 2">
    <name type="scientific">Caerostris extrusa</name>
    <name type="common">Bark spider</name>
    <name type="synonym">Caerostris bankana</name>
    <dbReference type="NCBI Taxonomy" id="172846"/>
    <lineage>
        <taxon>Eukaryota</taxon>
        <taxon>Metazoa</taxon>
        <taxon>Ecdysozoa</taxon>
        <taxon>Arthropoda</taxon>
        <taxon>Chelicerata</taxon>
        <taxon>Arachnida</taxon>
        <taxon>Araneae</taxon>
        <taxon>Araneomorphae</taxon>
        <taxon>Entelegynae</taxon>
        <taxon>Araneoidea</taxon>
        <taxon>Araneidae</taxon>
        <taxon>Caerostris</taxon>
    </lineage>
</organism>
<sequence>MLSSALSTVYPLLIRISISSSSVTVELVSLLCSRPPPSPSLAGRREASSRLGTAIHCYRPLFLSSPRSTMPYRRHVLIRIRLGREKEEKKKKKRNTSAVIGFHFGMSFFCLSKEFLRA</sequence>
<gene>
    <name evidence="1" type="ORF">CEXT_701651</name>
</gene>
<evidence type="ECO:0000313" key="1">
    <source>
        <dbReference type="EMBL" id="GIY87837.1"/>
    </source>
</evidence>
<protein>
    <submittedName>
        <fullName evidence="1">Uncharacterized protein</fullName>
    </submittedName>
</protein>
<evidence type="ECO:0000313" key="2">
    <source>
        <dbReference type="Proteomes" id="UP001054945"/>
    </source>
</evidence>
<reference evidence="1 2" key="1">
    <citation type="submission" date="2021-06" db="EMBL/GenBank/DDBJ databases">
        <title>Caerostris extrusa draft genome.</title>
        <authorList>
            <person name="Kono N."/>
            <person name="Arakawa K."/>
        </authorList>
    </citation>
    <scope>NUCLEOTIDE SEQUENCE [LARGE SCALE GENOMIC DNA]</scope>
</reference>
<keyword evidence="2" id="KW-1185">Reference proteome</keyword>
<dbReference type="AlphaFoldDB" id="A0AAV4WYF7"/>
<comment type="caution">
    <text evidence="1">The sequence shown here is derived from an EMBL/GenBank/DDBJ whole genome shotgun (WGS) entry which is preliminary data.</text>
</comment>
<proteinExistence type="predicted"/>